<keyword evidence="2" id="KW-1185">Reference proteome</keyword>
<proteinExistence type="predicted"/>
<dbReference type="KEGG" id="yrh:AABB31_12860"/>
<evidence type="ECO:0000313" key="2">
    <source>
        <dbReference type="Proteomes" id="UP001470809"/>
    </source>
</evidence>
<name>A0AAN0M7C4_9RHOB</name>
<dbReference type="EMBL" id="CP151767">
    <property type="protein sequence ID" value="WZU65980.1"/>
    <property type="molecule type" value="Genomic_DNA"/>
</dbReference>
<sequence>MELLLIILGGALSAAIIFTMIERLRGPGFDEDDEGFDNVSFDDRAMTPELRAYLKRIKSKR</sequence>
<dbReference type="Proteomes" id="UP001470809">
    <property type="component" value="Chromosome"/>
</dbReference>
<organism evidence="1 2">
    <name type="scientific">Yoonia rhodophyticola</name>
    <dbReference type="NCBI Taxonomy" id="3137370"/>
    <lineage>
        <taxon>Bacteria</taxon>
        <taxon>Pseudomonadati</taxon>
        <taxon>Pseudomonadota</taxon>
        <taxon>Alphaproteobacteria</taxon>
        <taxon>Rhodobacterales</taxon>
        <taxon>Paracoccaceae</taxon>
        <taxon>Yoonia</taxon>
    </lineage>
</organism>
<gene>
    <name evidence="1" type="ORF">AABB31_12860</name>
</gene>
<evidence type="ECO:0000313" key="1">
    <source>
        <dbReference type="EMBL" id="WZU65980.1"/>
    </source>
</evidence>
<protein>
    <submittedName>
        <fullName evidence="1">Uncharacterized protein</fullName>
    </submittedName>
</protein>
<dbReference type="RefSeq" id="WP_342075309.1">
    <property type="nucleotide sequence ID" value="NZ_CP151767.2"/>
</dbReference>
<accession>A0AAN0M7C4</accession>
<reference evidence="1" key="1">
    <citation type="submission" date="2024-08" db="EMBL/GenBank/DDBJ databases">
        <title>Phylogenomic analyses of a clade within the roseobacter group suggest taxonomic reassignments of species of the genera Aestuariivita, Citreicella, Loktanella, Nautella, Pelagibaca, Ruegeria, Thalassobius, Thiobacimonas and Tropicibacter, and the proposal o.</title>
        <authorList>
            <person name="Jeon C.O."/>
        </authorList>
    </citation>
    <scope>NUCLEOTIDE SEQUENCE</scope>
    <source>
        <strain evidence="1">SS1-5</strain>
    </source>
</reference>
<dbReference type="AlphaFoldDB" id="A0AAN0M7C4"/>